<dbReference type="AlphaFoldDB" id="A0A6I5L881"/>
<evidence type="ECO:0000313" key="1">
    <source>
        <dbReference type="EMBL" id="NDV45000.1"/>
    </source>
</evidence>
<dbReference type="EMBL" id="JAAAMI010000011">
    <property type="protein sequence ID" value="NDV45000.1"/>
    <property type="molecule type" value="Genomic_DNA"/>
</dbReference>
<accession>A0A6I5L881</accession>
<dbReference type="RefSeq" id="WP_163636395.1">
    <property type="nucleotide sequence ID" value="NZ_JAAAMI010000011.1"/>
</dbReference>
<evidence type="ECO:0000313" key="2">
    <source>
        <dbReference type="Proteomes" id="UP000468707"/>
    </source>
</evidence>
<name>A0A6I5L881_9FLAO</name>
<proteinExistence type="predicted"/>
<sequence>MLKQTIYKLSISLMVIWGCNDDDQSPEQVNLLFTEDNLAGDWKRMAEFKGRPNDSLGLSEPTEDLFAQFENCRKDDIIRYVKATQQEGNTYFWGIGEVACHNQIANSFIEIGTWTIQESGELNRFYSDVSEPYIVVLLTGKQLRIRKESGTKEPEGKFYEFTEYVRSK</sequence>
<dbReference type="Proteomes" id="UP000468707">
    <property type="component" value="Unassembled WGS sequence"/>
</dbReference>
<gene>
    <name evidence="1" type="ORF">GTK07_16860</name>
</gene>
<protein>
    <submittedName>
        <fullName evidence="1">Uncharacterized protein</fullName>
    </submittedName>
</protein>
<comment type="caution">
    <text evidence="1">The sequence shown here is derived from an EMBL/GenBank/DDBJ whole genome shotgun (WGS) entry which is preliminary data.</text>
</comment>
<keyword evidence="2" id="KW-1185">Reference proteome</keyword>
<organism evidence="1 2">
    <name type="scientific">Flagellimonas sediminis</name>
    <dbReference type="NCBI Taxonomy" id="2696468"/>
    <lineage>
        <taxon>Bacteria</taxon>
        <taxon>Pseudomonadati</taxon>
        <taxon>Bacteroidota</taxon>
        <taxon>Flavobacteriia</taxon>
        <taxon>Flavobacteriales</taxon>
        <taxon>Flavobacteriaceae</taxon>
        <taxon>Flagellimonas</taxon>
    </lineage>
</organism>
<reference evidence="1 2" key="1">
    <citation type="submission" date="2020-01" db="EMBL/GenBank/DDBJ databases">
        <title>Muricauda sediminis sp.nov. 40Bstr401.</title>
        <authorList>
            <person name="Xue Z."/>
            <person name="Zhu S."/>
            <person name="Ren N."/>
            <person name="Chen T."/>
            <person name="Chen X."/>
            <person name="Chen J."/>
            <person name="Yang J."/>
        </authorList>
    </citation>
    <scope>NUCLEOTIDE SEQUENCE [LARGE SCALE GENOMIC DNA]</scope>
    <source>
        <strain evidence="1 2">40Bstr401</strain>
    </source>
</reference>